<protein>
    <recommendedName>
        <fullName evidence="4">FHA domain-containing protein</fullName>
    </recommendedName>
</protein>
<gene>
    <name evidence="2" type="ORF">Dfulv_01245</name>
</gene>
<dbReference type="RefSeq" id="WP_259869883.1">
    <property type="nucleotide sequence ID" value="NZ_BAAAST010000031.1"/>
</dbReference>
<evidence type="ECO:0000313" key="3">
    <source>
        <dbReference type="Proteomes" id="UP001059617"/>
    </source>
</evidence>
<accession>A0ABY5WED2</accession>
<dbReference type="EMBL" id="CP073720">
    <property type="protein sequence ID" value="UWP87783.1"/>
    <property type="molecule type" value="Genomic_DNA"/>
</dbReference>
<proteinExistence type="predicted"/>
<feature type="region of interest" description="Disordered" evidence="1">
    <location>
        <begin position="138"/>
        <end position="292"/>
    </location>
</feature>
<name>A0ABY5WED2_9ACTN</name>
<reference evidence="2" key="1">
    <citation type="submission" date="2021-04" db="EMBL/GenBank/DDBJ databases">
        <authorList>
            <person name="Hartkoorn R.C."/>
            <person name="Beaudoing E."/>
            <person name="Hot D."/>
        </authorList>
    </citation>
    <scope>NUCLEOTIDE SEQUENCE</scope>
    <source>
        <strain evidence="2">NRRL B-16292</strain>
    </source>
</reference>
<feature type="compositionally biased region" description="Basic and acidic residues" evidence="1">
    <location>
        <begin position="182"/>
        <end position="206"/>
    </location>
</feature>
<dbReference type="Proteomes" id="UP001059617">
    <property type="component" value="Chromosome"/>
</dbReference>
<evidence type="ECO:0008006" key="4">
    <source>
        <dbReference type="Google" id="ProtNLM"/>
    </source>
</evidence>
<reference evidence="2" key="2">
    <citation type="submission" date="2022-09" db="EMBL/GenBank/DDBJ databases">
        <title>Biosynthetic gene clusters of Dactylosporangioum fulvum.</title>
        <authorList>
            <person name="Caradec T."/>
        </authorList>
    </citation>
    <scope>NUCLEOTIDE SEQUENCE</scope>
    <source>
        <strain evidence="2">NRRL B-16292</strain>
    </source>
</reference>
<evidence type="ECO:0000256" key="1">
    <source>
        <dbReference type="SAM" id="MobiDB-lite"/>
    </source>
</evidence>
<keyword evidence="3" id="KW-1185">Reference proteome</keyword>
<feature type="compositionally biased region" description="Low complexity" evidence="1">
    <location>
        <begin position="272"/>
        <end position="285"/>
    </location>
</feature>
<feature type="compositionally biased region" description="Acidic residues" evidence="1">
    <location>
        <begin position="148"/>
        <end position="164"/>
    </location>
</feature>
<feature type="compositionally biased region" description="Low complexity" evidence="1">
    <location>
        <begin position="165"/>
        <end position="177"/>
    </location>
</feature>
<evidence type="ECO:0000313" key="2">
    <source>
        <dbReference type="EMBL" id="UWP87783.1"/>
    </source>
</evidence>
<feature type="compositionally biased region" description="Acidic residues" evidence="1">
    <location>
        <begin position="223"/>
        <end position="246"/>
    </location>
</feature>
<sequence>MSVTPARGRQLSLFGVEARPPAPLDLEGLLLGAGQVGRMGGTGRVSVVVEDAWRCAVLQAECGLRDLVVTCEPAGEDDRWLVRTAYSSALAPLAADWLDDDGDKRCPAELALDGRRLRLWVAAAGRYDGQRTYLLRLAPTPRLPEPPPAEEGEVEEEKPEEEAPAADLPAADPGEPEVAAAPEHDTRAAANGRAERARVRTADQKPNKRRKKSESQVSAFDPGPDEYADFDAFDGPDEYAELDPFVDETRDDWPDSGLADLPAVALDPVTDPAAEPESPEIAPEAKQPAENPAEDVVIDRRVADNWLAVGEALAAVGLPAVFVAPDQGGPAYRIVGPRRIARLAELVGEAPPEAPVGAWPG</sequence>
<organism evidence="2 3">
    <name type="scientific">Dactylosporangium fulvum</name>
    <dbReference type="NCBI Taxonomy" id="53359"/>
    <lineage>
        <taxon>Bacteria</taxon>
        <taxon>Bacillati</taxon>
        <taxon>Actinomycetota</taxon>
        <taxon>Actinomycetes</taxon>
        <taxon>Micromonosporales</taxon>
        <taxon>Micromonosporaceae</taxon>
        <taxon>Dactylosporangium</taxon>
    </lineage>
</organism>